<keyword evidence="3" id="KW-1185">Reference proteome</keyword>
<dbReference type="InterPro" id="IPR008279">
    <property type="entry name" value="PEP-util_enz_mobile_dom"/>
</dbReference>
<dbReference type="SUPFAM" id="SSF52009">
    <property type="entry name" value="Phosphohistidine domain"/>
    <property type="match status" value="1"/>
</dbReference>
<gene>
    <name evidence="2" type="ORF">FGL95_20785</name>
</gene>
<proteinExistence type="predicted"/>
<evidence type="ECO:0000313" key="2">
    <source>
        <dbReference type="EMBL" id="NMN97476.1"/>
    </source>
</evidence>
<evidence type="ECO:0000313" key="3">
    <source>
        <dbReference type="Proteomes" id="UP000535543"/>
    </source>
</evidence>
<reference evidence="2 3" key="1">
    <citation type="submission" date="2019-05" db="EMBL/GenBank/DDBJ databases">
        <authorList>
            <person name="Lee S.D."/>
        </authorList>
    </citation>
    <scope>NUCLEOTIDE SEQUENCE [LARGE SCALE GENOMIC DNA]</scope>
    <source>
        <strain evidence="2 3">YC2-7</strain>
    </source>
</reference>
<sequence>MGKTMIDTQWAPPGKGSWQLESAHFPTPISPYHAEILTEQFPRGFAAGTERLGILLSHFDHAVVNGFDYITPRIVGAPEGANGTPPYPVFKLISLLHPAVRRRLKSQKTVFERKPWRDDVALWQQTIRPESERRHLDLQRFDVVSASDDELAEHLEALHANASQQYYVHHRFTISSLTPVGDYLVKAREWTGLPDGVLMQACRQPEGIATVARAQFEAVVEALRADRSAQELLRTGPHAAENLAQLAARTDAVGETMRVWLEMTGNRLMTGYDIVDLTAIEMPDLLIRTLLAALDDSQIHAREETRAALAAKVRAAVPTQHKAEYEAVLAEALFVGSLREERALVCDFWAYGLVRRAILEAGRRLADRDRIAEPTHLLDASHSEILELVRGTGGPEAAELKDRHAYRITATADDVPKVLGPEPAPPPPPSWYPVGARRMNAAIDAAVKAIFDEPVPRTEPKAVHGLPAAAGRYEGTARVILRPDDFGRITRGDVLVARMTTEAYNGIMPLLGAVVTDRGGLLSHTATVAREFGIPAVVGSSTATRLIPDGARVVVDGDRGVATLT</sequence>
<comment type="caution">
    <text evidence="2">The sequence shown here is derived from an EMBL/GenBank/DDBJ whole genome shotgun (WGS) entry which is preliminary data.</text>
</comment>
<dbReference type="Proteomes" id="UP000535543">
    <property type="component" value="Unassembled WGS sequence"/>
</dbReference>
<dbReference type="Pfam" id="PF00391">
    <property type="entry name" value="PEP-utilizers"/>
    <property type="match status" value="1"/>
</dbReference>
<dbReference type="PANTHER" id="PTHR43615">
    <property type="entry name" value="PHOSPHOENOLPYRUVATE SYNTHASE-RELATED"/>
    <property type="match status" value="1"/>
</dbReference>
<dbReference type="EMBL" id="VCQU01000007">
    <property type="protein sequence ID" value="NMN97476.1"/>
    <property type="molecule type" value="Genomic_DNA"/>
</dbReference>
<dbReference type="GO" id="GO:0016772">
    <property type="term" value="F:transferase activity, transferring phosphorus-containing groups"/>
    <property type="evidence" value="ECO:0007669"/>
    <property type="project" value="InterPro"/>
</dbReference>
<evidence type="ECO:0000259" key="1">
    <source>
        <dbReference type="Pfam" id="PF00391"/>
    </source>
</evidence>
<reference evidence="2 3" key="2">
    <citation type="submission" date="2020-06" db="EMBL/GenBank/DDBJ databases">
        <title>Antribacter stalactiti gen. nov., sp. nov., a new member of the family Nacardiaceae isolated from a cave.</title>
        <authorList>
            <person name="Kim I.S."/>
        </authorList>
    </citation>
    <scope>NUCLEOTIDE SEQUENCE [LARGE SCALE GENOMIC DNA]</scope>
    <source>
        <strain evidence="2 3">YC2-7</strain>
    </source>
</reference>
<protein>
    <recommendedName>
        <fullName evidence="1">PEP-utilising enzyme mobile domain-containing protein</fullName>
    </recommendedName>
</protein>
<name>A0A848KI64_9NOCA</name>
<organism evidence="2 3">
    <name type="scientific">Antrihabitans stalactiti</name>
    <dbReference type="NCBI Taxonomy" id="2584121"/>
    <lineage>
        <taxon>Bacteria</taxon>
        <taxon>Bacillati</taxon>
        <taxon>Actinomycetota</taxon>
        <taxon>Actinomycetes</taxon>
        <taxon>Mycobacteriales</taxon>
        <taxon>Nocardiaceae</taxon>
        <taxon>Antrihabitans</taxon>
    </lineage>
</organism>
<dbReference type="PANTHER" id="PTHR43615:SF1">
    <property type="entry name" value="PPDK_N DOMAIN-CONTAINING PROTEIN"/>
    <property type="match status" value="1"/>
</dbReference>
<dbReference type="InterPro" id="IPR036637">
    <property type="entry name" value="Phosphohistidine_dom_sf"/>
</dbReference>
<accession>A0A848KI64</accession>
<dbReference type="Gene3D" id="3.50.30.10">
    <property type="entry name" value="Phosphohistidine domain"/>
    <property type="match status" value="1"/>
</dbReference>
<dbReference type="InterPro" id="IPR051549">
    <property type="entry name" value="PEP_Utilizing_Enz"/>
</dbReference>
<feature type="domain" description="PEP-utilising enzyme mobile" evidence="1">
    <location>
        <begin position="490"/>
        <end position="560"/>
    </location>
</feature>
<dbReference type="AlphaFoldDB" id="A0A848KI64"/>